<evidence type="ECO:0000313" key="4">
    <source>
        <dbReference type="Proteomes" id="UP001057142"/>
    </source>
</evidence>
<evidence type="ECO:0000256" key="1">
    <source>
        <dbReference type="SAM" id="SignalP"/>
    </source>
</evidence>
<reference evidence="3" key="2">
    <citation type="submission" date="2023-01" db="EMBL/GenBank/DDBJ databases">
        <title>The prevalence of carbapenem-resistant bacteria in aquaculture in China and the genetic diversity of carbapenem-resistant genes.</title>
        <authorList>
            <person name="Wen R."/>
        </authorList>
    </citation>
    <scope>NUCLEOTIDE SEQUENCE</scope>
    <source>
        <strain evidence="3">PVA41-chromosome</strain>
    </source>
</reference>
<sequence length="178" mass="19365">MNVLRLILSFVTIVFCQSVLAQMNSVNVDFEVSFYKKTCEVDVSEAVIDYKKVSPIDIVKNDSGETTKLNRDITLKLARCSNVSDLSKSKIFVSGQTEIFNGKPLFKESGTSKGVGIKLLVDDIAKTDGDVLFQLNSSNAIGDTFTVTTALSCGECNNTSQIAKGSFKASMIFTVFTD</sequence>
<name>A0AAX3RSH1_9GAMM</name>
<organism evidence="3 5">
    <name type="scientific">Providencia vermicola</name>
    <dbReference type="NCBI Taxonomy" id="333965"/>
    <lineage>
        <taxon>Bacteria</taxon>
        <taxon>Pseudomonadati</taxon>
        <taxon>Pseudomonadota</taxon>
        <taxon>Gammaproteobacteria</taxon>
        <taxon>Enterobacterales</taxon>
        <taxon>Morganellaceae</taxon>
        <taxon>Providencia</taxon>
    </lineage>
</organism>
<protein>
    <submittedName>
        <fullName evidence="3">Fimbrial protein</fullName>
    </submittedName>
</protein>
<evidence type="ECO:0000313" key="5">
    <source>
        <dbReference type="Proteomes" id="UP001222403"/>
    </source>
</evidence>
<reference evidence="2" key="1">
    <citation type="journal article" date="2022" name="Front. Microbiol.">
        <title>Identification of a novel aminoglycoside O-nucleotidyltransferase AadA33 in Providencia vermicola.</title>
        <authorList>
            <person name="Feng C."/>
            <person name="Gao M."/>
            <person name="Jiang W."/>
            <person name="Shi W."/>
            <person name="Li A."/>
            <person name="Liu S."/>
            <person name="Zhang L."/>
            <person name="Zhang X."/>
            <person name="Li Q."/>
            <person name="Lin H."/>
            <person name="Lu J."/>
            <person name="Li K."/>
            <person name="Zhang H."/>
            <person name="Hu Y."/>
            <person name="Bao Q."/>
            <person name="Lin X."/>
        </authorList>
    </citation>
    <scope>NUCLEOTIDE SEQUENCE</scope>
    <source>
        <strain evidence="2">P13</strain>
    </source>
</reference>
<dbReference type="EMBL" id="CP116222">
    <property type="protein sequence ID" value="WFC05036.1"/>
    <property type="molecule type" value="Genomic_DNA"/>
</dbReference>
<dbReference type="GO" id="GO:0009289">
    <property type="term" value="C:pilus"/>
    <property type="evidence" value="ECO:0007669"/>
    <property type="project" value="InterPro"/>
</dbReference>
<dbReference type="GO" id="GO:0007155">
    <property type="term" value="P:cell adhesion"/>
    <property type="evidence" value="ECO:0007669"/>
    <property type="project" value="InterPro"/>
</dbReference>
<gene>
    <name evidence="2" type="ORF">M5J11_15155</name>
    <name evidence="3" type="ORF">PG365_09740</name>
</gene>
<dbReference type="Proteomes" id="UP001057142">
    <property type="component" value="Chromosome"/>
</dbReference>
<proteinExistence type="predicted"/>
<keyword evidence="4" id="KW-1185">Reference proteome</keyword>
<dbReference type="SUPFAM" id="SSF49401">
    <property type="entry name" value="Bacterial adhesins"/>
    <property type="match status" value="1"/>
</dbReference>
<dbReference type="Proteomes" id="UP001222403">
    <property type="component" value="Chromosome"/>
</dbReference>
<keyword evidence="1" id="KW-0732">Signal</keyword>
<accession>A0AAX3RSH1</accession>
<feature type="signal peptide" evidence="1">
    <location>
        <begin position="1"/>
        <end position="21"/>
    </location>
</feature>
<evidence type="ECO:0000313" key="3">
    <source>
        <dbReference type="EMBL" id="WFC05036.1"/>
    </source>
</evidence>
<dbReference type="AlphaFoldDB" id="A0AAX3RSH1"/>
<dbReference type="Gene3D" id="2.60.40.1090">
    <property type="entry name" value="Fimbrial-type adhesion domain"/>
    <property type="match status" value="1"/>
</dbReference>
<evidence type="ECO:0000313" key="2">
    <source>
        <dbReference type="EMBL" id="USB36132.1"/>
    </source>
</evidence>
<dbReference type="EMBL" id="CP097327">
    <property type="protein sequence ID" value="USB36132.1"/>
    <property type="molecule type" value="Genomic_DNA"/>
</dbReference>
<dbReference type="InterPro" id="IPR008966">
    <property type="entry name" value="Adhesion_dom_sf"/>
</dbReference>
<feature type="chain" id="PRO_5043320922" evidence="1">
    <location>
        <begin position="22"/>
        <end position="178"/>
    </location>
</feature>
<dbReference type="RefSeq" id="WP_251464149.1">
    <property type="nucleotide sequence ID" value="NZ_CAXOHT010000001.1"/>
</dbReference>
<dbReference type="InterPro" id="IPR036937">
    <property type="entry name" value="Adhesion_dom_fimbrial_sf"/>
</dbReference>